<dbReference type="Pfam" id="PF13514">
    <property type="entry name" value="AAA_27"/>
    <property type="match status" value="1"/>
</dbReference>
<keyword evidence="1" id="KW-0175">Coiled coil</keyword>
<dbReference type="Gene3D" id="3.40.50.300">
    <property type="entry name" value="P-loop containing nucleotide triphosphate hydrolases"/>
    <property type="match status" value="2"/>
</dbReference>
<dbReference type="InterPro" id="IPR027417">
    <property type="entry name" value="P-loop_NTPase"/>
</dbReference>
<dbReference type="InterPro" id="IPR038734">
    <property type="entry name" value="YhaN_AAA"/>
</dbReference>
<feature type="domain" description="YhaN AAA" evidence="3">
    <location>
        <begin position="2"/>
        <end position="202"/>
    </location>
</feature>
<keyword evidence="5" id="KW-1185">Reference proteome</keyword>
<dbReference type="SUPFAM" id="SSF52540">
    <property type="entry name" value="P-loop containing nucleoside triphosphate hydrolases"/>
    <property type="match status" value="2"/>
</dbReference>
<dbReference type="Proteomes" id="UP000242949">
    <property type="component" value="Unassembled WGS sequence"/>
</dbReference>
<dbReference type="OrthoDB" id="9764467at2"/>
<keyword evidence="2" id="KW-0812">Transmembrane</keyword>
<protein>
    <submittedName>
        <fullName evidence="4">Uncharacterized protein YhaN</fullName>
    </submittedName>
</protein>
<dbReference type="STRING" id="1612202.SAMN05421734_11611"/>
<name>A0A1G6NCM9_9BACI</name>
<evidence type="ECO:0000256" key="2">
    <source>
        <dbReference type="SAM" id="Phobius"/>
    </source>
</evidence>
<dbReference type="RefSeq" id="WP_090797372.1">
    <property type="nucleotide sequence ID" value="NZ_FMYI01000016.1"/>
</dbReference>
<gene>
    <name evidence="4" type="ORF">SAMN05421734_11611</name>
</gene>
<evidence type="ECO:0000313" key="5">
    <source>
        <dbReference type="Proteomes" id="UP000242949"/>
    </source>
</evidence>
<feature type="coiled-coil region" evidence="1">
    <location>
        <begin position="289"/>
        <end position="349"/>
    </location>
</feature>
<feature type="transmembrane region" description="Helical" evidence="2">
    <location>
        <begin position="483"/>
        <end position="502"/>
    </location>
</feature>
<dbReference type="AlphaFoldDB" id="A0A1G6NCM9"/>
<evidence type="ECO:0000313" key="4">
    <source>
        <dbReference type="EMBL" id="SDC65590.1"/>
    </source>
</evidence>
<keyword evidence="2" id="KW-0472">Membrane</keyword>
<evidence type="ECO:0000256" key="1">
    <source>
        <dbReference type="SAM" id="Coils"/>
    </source>
</evidence>
<sequence length="975" mass="115669">MMRISALYIDRFGKWNDYSLDFNNASIVYISGDNEGGKSTIRQFITFVLFGLSKKETYPFIPENGGTVGGRLRIVDDQGALYTVERYSSPNPSNPTIMDEYNQKVAPEWLHAQLNHIDVSLFHRVFNFDALSIQAYQHLTQDELGEMLLSVGMTGSDRIYQAEKKLRSFLQDQFKPSGRKPRLNQMMEELKTKSSQLNQSKYELENYYELNDSLRNLKMSLSSKQEKSEQTLKRLNDLKEMHRLYPEIEKYLVTQDQLSKYKVDEEIPVDLKDRLIELEEHTDPIYEHITVLSDRIKRQQRELDVLNQKLINEKQYRKLTGIHEMMKKNQQYTQEIYQLDQKINHVQQEIETKRLNMSINDSYDEIESLSLNHTIKEDWDTLQNHFTPIQQEIDQLGKRRANLIDEEKELLSKREQLEPAILSDRKKDHYQQELSHLDQLLYTRDSLEKSESHFLLKKGYIPFAMSGVGIIMIILSATGTGGWYLNGFGLFAIVIGQIFIYVSNLKKDANADINHHLSDQTEYDRINRKESILEALTNHDQMRDQYMLLEQSLKRNQDEQLRVLDQLDRLEAQRDRFQKQIEAYQQQFPFLLTVDPTYWGRMYEDLKELIQQVREYKKQLIKKDSLEIEINEFQSEIKDVFASHIKNSHDSFSNQLMELSTLYTEQMHLRNQIDSIKRGISEDSEEWNEWQSKLRPYHEEIASLYHRVSVKNRDQFINQMNEVIAYRDLKGALTQAQQTIEYYLSEAEQAKIKNGQFMSLTELEQKINEWTHCYQNIQDDIYQIKDQLFDEQSKLKQLEQSKATIDDKHDFYYLKSQFKEKAKEWLTYQIALNKIEETKLHFQTHYLPDVLEEASVYFQQLTQERYDTVYFDTANQQLAVTRFDGLSYELMKLSQGTKDQLYTALRLSISRWLSKHVQLPFIMDDSFVHYDNSRLSELKKILKDFAKDHQLIIFTKKDAFFINQGLTTEEKYMTL</sequence>
<evidence type="ECO:0000259" key="3">
    <source>
        <dbReference type="Pfam" id="PF13514"/>
    </source>
</evidence>
<proteinExistence type="predicted"/>
<keyword evidence="2" id="KW-1133">Transmembrane helix</keyword>
<reference evidence="5" key="1">
    <citation type="submission" date="2016-09" db="EMBL/GenBank/DDBJ databases">
        <authorList>
            <person name="Varghese N."/>
            <person name="Submissions S."/>
        </authorList>
    </citation>
    <scope>NUCLEOTIDE SEQUENCE [LARGE SCALE GENOMIC DNA]</scope>
    <source>
        <strain evidence="5">S5</strain>
    </source>
</reference>
<organism evidence="4 5">
    <name type="scientific">Pelagirhabdus alkalitolerans</name>
    <dbReference type="NCBI Taxonomy" id="1612202"/>
    <lineage>
        <taxon>Bacteria</taxon>
        <taxon>Bacillati</taxon>
        <taxon>Bacillota</taxon>
        <taxon>Bacilli</taxon>
        <taxon>Bacillales</taxon>
        <taxon>Bacillaceae</taxon>
        <taxon>Pelagirhabdus</taxon>
    </lineage>
</organism>
<feature type="transmembrane region" description="Helical" evidence="2">
    <location>
        <begin position="459"/>
        <end position="477"/>
    </location>
</feature>
<dbReference type="PANTHER" id="PTHR41259">
    <property type="entry name" value="DOUBLE-STRAND BREAK REPAIR RAD50 ATPASE, PUTATIVE-RELATED"/>
    <property type="match status" value="1"/>
</dbReference>
<accession>A0A1G6NCM9</accession>
<dbReference type="EMBL" id="FMYI01000016">
    <property type="protein sequence ID" value="SDC65590.1"/>
    <property type="molecule type" value="Genomic_DNA"/>
</dbReference>
<dbReference type="PANTHER" id="PTHR41259:SF1">
    <property type="entry name" value="DOUBLE-STRAND BREAK REPAIR RAD50 ATPASE, PUTATIVE-RELATED"/>
    <property type="match status" value="1"/>
</dbReference>
<feature type="coiled-coil region" evidence="1">
    <location>
        <begin position="539"/>
        <end position="643"/>
    </location>
</feature>